<sequence>MPLRPMYGEAPPVVSRRFYSNFFQWTLLLSPTKPCLARAGQRFYTASARRLADDRQERASEPLFRRTTGHTTRTIRPLRRERAGGQSGSPSMRSLRPSQTEHANNDPWENGETQSSIEKPFDTFEPWEEVVRYNSTAGVMLEVAVPPESIELLQREHGSMGVIRREFGATLELGQTFSKASADGNLIRVRSLLISGTHQETRAILRLLRGLQPSKRVPEHVPAATAQYSQSSDVKIARAPTRAISQYQEPTFLRERDREPKTQDNRPSTLLDEWEGTPDQGWLLQLLAPAKEWLDVCARIDFKGACGDLRAHSGLIVADDSEAGPDIRDRPTVMVTIEGTRNSVQFLLTLIREGRFFSKIETNASKNDATFRLGSPLIPHHEHGVQDMRKWECVLRERTADGHGTVQLAAPVQTWRAMLAHSTAIATKVQHLDIKLHVEPVTENGEMVSVLLTGALRSIRVVLSSIKSKRNDPDHPWHANASSKTTSLQGERQDDPQTSVQLQQTSTKREESTEEAAQLVEDTKTALRHLTHPVVLITSRAKRGERGRHIVEDYRGMTVSSFNCVALGREPIVSFNIKTPSRTWDAIEKSRRFCVHFLTATPPGAAIAHAFTQPYDSPETPFQRLTTRGAYMIKAQDSFKPPMILSAGVSFWLMADLVPRKCVSVGDHKIVVGSVSWVKRLDPKHRKADETTEGLAYAMRGYRGIGVEIEPAESISTVMEASDDADAALDHPEEGHESDGINDGSFDAIPQAREDDVFLANEASEEREASDVGNTFDEQALPQQRVRAGDADTSVDVTSPETTSADDTSTEEAEAEAEAEVLETRNAAEPKDNSEFETEAFFEEMSRAPDGVEETSESNSSGSTALPQRQAEEQGVKAQHPEPKAREPAIDSGKPGNADGAAAEQHRLPEHPHYNAEPSMSPVKGAWRGPSQAWGLGSRSSFSTSAAQRTRSYSSMAQNAEHRADLQSQVAHPSLLSTTVADFLGETSHPLHQKPRMRSMMREQREADKASRRLERALADGTLTPEESTRLETVVVKSERRIARKLAKSSAVDLRAMLDTGRIVDNFRAQWLESSIEKGLAVLLQEAKRLREALDNKWITAEAFEAVKKRLEEEHMLLNTEVMRLRQMVDEESEDGGGMSRDEGRG</sequence>
<dbReference type="SMART" id="SM00903">
    <property type="entry name" value="Flavin_Reduct"/>
    <property type="match status" value="1"/>
</dbReference>
<dbReference type="GO" id="GO:0042602">
    <property type="term" value="F:riboflavin reductase (NADPH) activity"/>
    <property type="evidence" value="ECO:0007669"/>
    <property type="project" value="TreeGrafter"/>
</dbReference>
<feature type="region of interest" description="Disordered" evidence="3">
    <location>
        <begin position="988"/>
        <end position="1012"/>
    </location>
</feature>
<protein>
    <recommendedName>
        <fullName evidence="4">Flavin reductase like domain-containing protein</fullName>
    </recommendedName>
</protein>
<dbReference type="AlphaFoldDB" id="A0AAV9PFZ4"/>
<dbReference type="InterPro" id="IPR050268">
    <property type="entry name" value="NADH-dep_flavin_reductase"/>
</dbReference>
<dbReference type="Pfam" id="PF01613">
    <property type="entry name" value="Flavin_Reduct"/>
    <property type="match status" value="1"/>
</dbReference>
<dbReference type="InterPro" id="IPR002563">
    <property type="entry name" value="Flavin_Rdtase-like_dom"/>
</dbReference>
<keyword evidence="2" id="KW-0175">Coiled coil</keyword>
<feature type="compositionally biased region" description="Basic and acidic residues" evidence="3">
    <location>
        <begin position="1000"/>
        <end position="1012"/>
    </location>
</feature>
<feature type="compositionally biased region" description="Polar residues" evidence="3">
    <location>
        <begin position="88"/>
        <end position="102"/>
    </location>
</feature>
<feature type="compositionally biased region" description="Basic and acidic residues" evidence="3">
    <location>
        <begin position="822"/>
        <end position="834"/>
    </location>
</feature>
<dbReference type="EMBL" id="JAVRRT010000004">
    <property type="protein sequence ID" value="KAK5172799.1"/>
    <property type="molecule type" value="Genomic_DNA"/>
</dbReference>
<evidence type="ECO:0000256" key="2">
    <source>
        <dbReference type="SAM" id="Coils"/>
    </source>
</evidence>
<feature type="region of interest" description="Disordered" evidence="3">
    <location>
        <begin position="763"/>
        <end position="940"/>
    </location>
</feature>
<evidence type="ECO:0000256" key="1">
    <source>
        <dbReference type="ARBA" id="ARBA00023002"/>
    </source>
</evidence>
<feature type="region of interest" description="Disordered" evidence="3">
    <location>
        <begin position="724"/>
        <end position="748"/>
    </location>
</feature>
<dbReference type="RefSeq" id="XP_064661517.1">
    <property type="nucleotide sequence ID" value="XM_064800178.1"/>
</dbReference>
<feature type="compositionally biased region" description="Basic and acidic residues" evidence="3">
    <location>
        <begin position="252"/>
        <end position="264"/>
    </location>
</feature>
<dbReference type="Gene3D" id="2.30.110.10">
    <property type="entry name" value="Electron Transport, Fmn-binding Protein, Chain A"/>
    <property type="match status" value="1"/>
</dbReference>
<dbReference type="Proteomes" id="UP001337655">
    <property type="component" value="Unassembled WGS sequence"/>
</dbReference>
<dbReference type="GO" id="GO:0010181">
    <property type="term" value="F:FMN binding"/>
    <property type="evidence" value="ECO:0007669"/>
    <property type="project" value="InterPro"/>
</dbReference>
<proteinExistence type="predicted"/>
<feature type="compositionally biased region" description="Low complexity" evidence="3">
    <location>
        <begin position="65"/>
        <end position="75"/>
    </location>
</feature>
<feature type="region of interest" description="Disordered" evidence="3">
    <location>
        <begin position="51"/>
        <end position="120"/>
    </location>
</feature>
<keyword evidence="1" id="KW-0560">Oxidoreductase</keyword>
<feature type="region of interest" description="Disordered" evidence="3">
    <location>
        <begin position="252"/>
        <end position="272"/>
    </location>
</feature>
<feature type="compositionally biased region" description="Basic and acidic residues" evidence="3">
    <location>
        <begin position="51"/>
        <end position="64"/>
    </location>
</feature>
<feature type="region of interest" description="Disordered" evidence="3">
    <location>
        <begin position="468"/>
        <end position="514"/>
    </location>
</feature>
<feature type="compositionally biased region" description="Basic and acidic residues" evidence="3">
    <location>
        <begin position="728"/>
        <end position="739"/>
    </location>
</feature>
<organism evidence="5 6">
    <name type="scientific">Saxophila tyrrhenica</name>
    <dbReference type="NCBI Taxonomy" id="1690608"/>
    <lineage>
        <taxon>Eukaryota</taxon>
        <taxon>Fungi</taxon>
        <taxon>Dikarya</taxon>
        <taxon>Ascomycota</taxon>
        <taxon>Pezizomycotina</taxon>
        <taxon>Dothideomycetes</taxon>
        <taxon>Dothideomycetidae</taxon>
        <taxon>Mycosphaerellales</taxon>
        <taxon>Extremaceae</taxon>
        <taxon>Saxophila</taxon>
    </lineage>
</organism>
<dbReference type="GeneID" id="89924266"/>
<evidence type="ECO:0000256" key="3">
    <source>
        <dbReference type="SAM" id="MobiDB-lite"/>
    </source>
</evidence>
<evidence type="ECO:0000313" key="6">
    <source>
        <dbReference type="Proteomes" id="UP001337655"/>
    </source>
</evidence>
<feature type="region of interest" description="Disordered" evidence="3">
    <location>
        <begin position="947"/>
        <end position="966"/>
    </location>
</feature>
<dbReference type="SUPFAM" id="SSF50475">
    <property type="entry name" value="FMN-binding split barrel"/>
    <property type="match status" value="1"/>
</dbReference>
<evidence type="ECO:0000313" key="5">
    <source>
        <dbReference type="EMBL" id="KAK5172799.1"/>
    </source>
</evidence>
<dbReference type="PANTHER" id="PTHR30466">
    <property type="entry name" value="FLAVIN REDUCTASE"/>
    <property type="match status" value="1"/>
</dbReference>
<reference evidence="5 6" key="1">
    <citation type="submission" date="2023-08" db="EMBL/GenBank/DDBJ databases">
        <title>Black Yeasts Isolated from many extreme environments.</title>
        <authorList>
            <person name="Coleine C."/>
            <person name="Stajich J.E."/>
            <person name="Selbmann L."/>
        </authorList>
    </citation>
    <scope>NUCLEOTIDE SEQUENCE [LARGE SCALE GENOMIC DNA]</scope>
    <source>
        <strain evidence="5 6">CCFEE 5935</strain>
    </source>
</reference>
<evidence type="ECO:0000259" key="4">
    <source>
        <dbReference type="SMART" id="SM00903"/>
    </source>
</evidence>
<name>A0AAV9PFZ4_9PEZI</name>
<comment type="caution">
    <text evidence="5">The sequence shown here is derived from an EMBL/GenBank/DDBJ whole genome shotgun (WGS) entry which is preliminary data.</text>
</comment>
<feature type="compositionally biased region" description="Polar residues" evidence="3">
    <location>
        <begin position="480"/>
        <end position="506"/>
    </location>
</feature>
<accession>A0AAV9PFZ4</accession>
<dbReference type="PANTHER" id="PTHR30466:SF1">
    <property type="entry name" value="FMN REDUCTASE (NADH) RUTF"/>
    <property type="match status" value="1"/>
</dbReference>
<feature type="domain" description="Flavin reductase like" evidence="4">
    <location>
        <begin position="527"/>
        <end position="704"/>
    </location>
</feature>
<feature type="compositionally biased region" description="Basic and acidic residues" evidence="3">
    <location>
        <begin position="870"/>
        <end position="889"/>
    </location>
</feature>
<feature type="compositionally biased region" description="Acidic residues" evidence="3">
    <location>
        <begin position="808"/>
        <end position="821"/>
    </location>
</feature>
<feature type="compositionally biased region" description="Polar residues" evidence="3">
    <location>
        <begin position="947"/>
        <end position="958"/>
    </location>
</feature>
<keyword evidence="6" id="KW-1185">Reference proteome</keyword>
<feature type="compositionally biased region" description="Basic and acidic residues" evidence="3">
    <location>
        <begin position="904"/>
        <end position="914"/>
    </location>
</feature>
<feature type="coiled-coil region" evidence="2">
    <location>
        <begin position="1101"/>
        <end position="1128"/>
    </location>
</feature>
<gene>
    <name evidence="5" type="ORF">LTR77_002919</name>
</gene>
<dbReference type="InterPro" id="IPR012349">
    <property type="entry name" value="Split_barrel_FMN-bd"/>
</dbReference>